<organism evidence="6 7">
    <name type="scientific">Dreissena polymorpha</name>
    <name type="common">Zebra mussel</name>
    <name type="synonym">Mytilus polymorpha</name>
    <dbReference type="NCBI Taxonomy" id="45954"/>
    <lineage>
        <taxon>Eukaryota</taxon>
        <taxon>Metazoa</taxon>
        <taxon>Spiralia</taxon>
        <taxon>Lophotrochozoa</taxon>
        <taxon>Mollusca</taxon>
        <taxon>Bivalvia</taxon>
        <taxon>Autobranchia</taxon>
        <taxon>Heteroconchia</taxon>
        <taxon>Euheterodonta</taxon>
        <taxon>Imparidentia</taxon>
        <taxon>Neoheterodontei</taxon>
        <taxon>Myida</taxon>
        <taxon>Dreissenoidea</taxon>
        <taxon>Dreissenidae</taxon>
        <taxon>Dreissena</taxon>
    </lineage>
</organism>
<name>A0A9D4IGA0_DREPO</name>
<dbReference type="PANTHER" id="PTHR22600:SF57">
    <property type="entry name" value="BETA-N-ACETYLHEXOSAMINIDASE"/>
    <property type="match status" value="1"/>
</dbReference>
<dbReference type="Gene3D" id="3.20.20.80">
    <property type="entry name" value="Glycosidases"/>
    <property type="match status" value="1"/>
</dbReference>
<reference evidence="6" key="2">
    <citation type="submission" date="2020-11" db="EMBL/GenBank/DDBJ databases">
        <authorList>
            <person name="McCartney M.A."/>
            <person name="Auch B."/>
            <person name="Kono T."/>
            <person name="Mallez S."/>
            <person name="Becker A."/>
            <person name="Gohl D.M."/>
            <person name="Silverstein K.A.T."/>
            <person name="Koren S."/>
            <person name="Bechman K.B."/>
            <person name="Herman A."/>
            <person name="Abrahante J.E."/>
            <person name="Garbe J."/>
        </authorList>
    </citation>
    <scope>NUCLEOTIDE SEQUENCE</scope>
    <source>
        <strain evidence="6">Duluth1</strain>
        <tissue evidence="6">Whole animal</tissue>
    </source>
</reference>
<dbReference type="EMBL" id="JAIWYP010000009">
    <property type="protein sequence ID" value="KAH3770868.1"/>
    <property type="molecule type" value="Genomic_DNA"/>
</dbReference>
<proteinExistence type="inferred from homology"/>
<dbReference type="InterPro" id="IPR029018">
    <property type="entry name" value="Hex-like_dom2"/>
</dbReference>
<evidence type="ECO:0000313" key="7">
    <source>
        <dbReference type="Proteomes" id="UP000828390"/>
    </source>
</evidence>
<dbReference type="PRINTS" id="PR00738">
    <property type="entry name" value="GLHYDRLASE20"/>
</dbReference>
<dbReference type="AlphaFoldDB" id="A0A9D4IGA0"/>
<dbReference type="EC" id="3.2.1.52" evidence="3"/>
<dbReference type="Proteomes" id="UP000828390">
    <property type="component" value="Unassembled WGS sequence"/>
</dbReference>
<evidence type="ECO:0000256" key="2">
    <source>
        <dbReference type="ARBA" id="ARBA00006285"/>
    </source>
</evidence>
<comment type="catalytic activity">
    <reaction evidence="1">
        <text>Hydrolysis of terminal non-reducing N-acetyl-D-hexosamine residues in N-acetyl-beta-D-hexosaminides.</text>
        <dbReference type="EC" id="3.2.1.52"/>
    </reaction>
</comment>
<comment type="similarity">
    <text evidence="2">Belongs to the glycosyl hydrolase 20 family.</text>
</comment>
<evidence type="ECO:0000256" key="3">
    <source>
        <dbReference type="ARBA" id="ARBA00012663"/>
    </source>
</evidence>
<dbReference type="GO" id="GO:0016020">
    <property type="term" value="C:membrane"/>
    <property type="evidence" value="ECO:0007669"/>
    <property type="project" value="TreeGrafter"/>
</dbReference>
<dbReference type="InterPro" id="IPR017853">
    <property type="entry name" value="GH"/>
</dbReference>
<evidence type="ECO:0000256" key="4">
    <source>
        <dbReference type="ARBA" id="ARBA00022801"/>
    </source>
</evidence>
<accession>A0A9D4IGA0</accession>
<evidence type="ECO:0000259" key="5">
    <source>
        <dbReference type="Pfam" id="PF00728"/>
    </source>
</evidence>
<keyword evidence="4" id="KW-0378">Hydrolase</keyword>
<sequence>MFYAVQTLSSVISGTKGRIPELRVVDAPRFRWRGMQIDVARNFHSVVDIKRLVKAMSMYKMNVLHLHLTDDEGWRLVIDGLPELTQVSYEHFWKSHTQLTEGRMSPCHRGYCVCLSAGRSWVRSLFGSVISILLIDIKYWFYPGKGLESVSIYLMRSMQSSLKIGLNLSTNSGGNHIAY</sequence>
<dbReference type="InterPro" id="IPR015883">
    <property type="entry name" value="Glyco_hydro_20_cat"/>
</dbReference>
<dbReference type="PANTHER" id="PTHR22600">
    <property type="entry name" value="BETA-HEXOSAMINIDASE"/>
    <property type="match status" value="1"/>
</dbReference>
<dbReference type="Gene3D" id="3.30.379.10">
    <property type="entry name" value="Chitobiase/beta-hexosaminidase domain 2-like"/>
    <property type="match status" value="1"/>
</dbReference>
<comment type="caution">
    <text evidence="6">The sequence shown here is derived from an EMBL/GenBank/DDBJ whole genome shotgun (WGS) entry which is preliminary data.</text>
</comment>
<keyword evidence="7" id="KW-1185">Reference proteome</keyword>
<protein>
    <recommendedName>
        <fullName evidence="3">beta-N-acetylhexosaminidase</fullName>
        <ecNumber evidence="3">3.2.1.52</ecNumber>
    </recommendedName>
</protein>
<evidence type="ECO:0000313" key="6">
    <source>
        <dbReference type="EMBL" id="KAH3770868.1"/>
    </source>
</evidence>
<gene>
    <name evidence="6" type="ORF">DPMN_172165</name>
</gene>
<feature type="domain" description="Glycoside hydrolase family 20 catalytic" evidence="5">
    <location>
        <begin position="30"/>
        <end position="91"/>
    </location>
</feature>
<dbReference type="GO" id="GO:0005975">
    <property type="term" value="P:carbohydrate metabolic process"/>
    <property type="evidence" value="ECO:0007669"/>
    <property type="project" value="InterPro"/>
</dbReference>
<dbReference type="GO" id="GO:0030203">
    <property type="term" value="P:glycosaminoglycan metabolic process"/>
    <property type="evidence" value="ECO:0007669"/>
    <property type="project" value="TreeGrafter"/>
</dbReference>
<dbReference type="GO" id="GO:0004563">
    <property type="term" value="F:beta-N-acetylhexosaminidase activity"/>
    <property type="evidence" value="ECO:0007669"/>
    <property type="project" value="UniProtKB-EC"/>
</dbReference>
<dbReference type="InterPro" id="IPR025705">
    <property type="entry name" value="Beta_hexosaminidase_sua/sub"/>
</dbReference>
<dbReference type="SUPFAM" id="SSF51445">
    <property type="entry name" value="(Trans)glycosidases"/>
    <property type="match status" value="1"/>
</dbReference>
<evidence type="ECO:0000256" key="1">
    <source>
        <dbReference type="ARBA" id="ARBA00001231"/>
    </source>
</evidence>
<reference evidence="6" key="1">
    <citation type="journal article" date="2019" name="bioRxiv">
        <title>The Genome of the Zebra Mussel, Dreissena polymorpha: A Resource for Invasive Species Research.</title>
        <authorList>
            <person name="McCartney M.A."/>
            <person name="Auch B."/>
            <person name="Kono T."/>
            <person name="Mallez S."/>
            <person name="Zhang Y."/>
            <person name="Obille A."/>
            <person name="Becker A."/>
            <person name="Abrahante J.E."/>
            <person name="Garbe J."/>
            <person name="Badalamenti J.P."/>
            <person name="Herman A."/>
            <person name="Mangelson H."/>
            <person name="Liachko I."/>
            <person name="Sullivan S."/>
            <person name="Sone E.D."/>
            <person name="Koren S."/>
            <person name="Silverstein K.A.T."/>
            <person name="Beckman K.B."/>
            <person name="Gohl D.M."/>
        </authorList>
    </citation>
    <scope>NUCLEOTIDE SEQUENCE</scope>
    <source>
        <strain evidence="6">Duluth1</strain>
        <tissue evidence="6">Whole animal</tissue>
    </source>
</reference>
<dbReference type="Pfam" id="PF00728">
    <property type="entry name" value="Glyco_hydro_20"/>
    <property type="match status" value="1"/>
</dbReference>